<dbReference type="Pfam" id="PF15818">
    <property type="entry name" value="CCDC73"/>
    <property type="match status" value="2"/>
</dbReference>
<dbReference type="InParanoid" id="A0A6J0TRS7"/>
<name>A0A6J0TRS7_9SAUR</name>
<evidence type="ECO:0000256" key="2">
    <source>
        <dbReference type="SAM" id="MobiDB-lite"/>
    </source>
</evidence>
<protein>
    <submittedName>
        <fullName evidence="4 5">Coiled-coil domain-containing protein 73 isoform X1</fullName>
    </submittedName>
</protein>
<evidence type="ECO:0000313" key="5">
    <source>
        <dbReference type="RefSeq" id="XP_072841942.1"/>
    </source>
</evidence>
<sequence length="991" mass="113031">MDEGLNEETSTYNLQNSSEALLCIQRLGFKTSLLEAIEELRMRRGSEISYEEQIHKLVVEKQELEWQKEALQQQKEVLNRQHTEAMAAFKKQFQARMFAMEEEKGKFLLAKEAKERETEGLKETLKKLQISKYTLQKKLNEMEQKLQLHFLAKEDQQKNMNEFEKCHATITCQFGILRGSHERLEQNVMEAVQLNKKLQDVNKRQASEIDNLKKELKEVTAKMIRSNVTCQHRVGEENLKRTAREQELQELRQKNAMETELNRKITEENTQLKEEKEELIASLQHIQQLLCRQIETNTRMEMELNKLKEEYQTLERDNELQREKAKENEEKFLILQNEYNKAQSTWKSEARDLPIEYEMHTGSKESKYTQTTLKVSNNLAQEENGIKDALPASFNPDVKLTAQNSAYMCVWEDNSVSTEGLELLENYVCEDETVHPFNEQEREGSLGKTNFIESGRSTESYISEYKETMTKGKEVEKILLESIEDSENSVPNQNADHDRRLSKPPDRVVTNEMVSEIQASINNTLHEVVSSTSGILSKDSKLQDVINEKTVNSSTETDSVLSQITMNEKGAQHESLDKGTYICNAKQTSQNHSTSKQKNTPLGEVHSDNSSTNNTCSEQVNSFNTSENIIPLHASFCKNSGINPHITNDSISKSPLVKNLNAYEKNSCKDINKITSKCSNKNSSILREMGTKTAEISCLYTENVHASQGAGLKDNHITREKQRDFHTSKTTSEEFVVVAEQENISLNEKEEPLRGTIRGEISTKEDIEELCSLPIKTTEDFINRSVRPCCQLGTMGEKAKKIAVELNLPRVCQGEIQTLCASTSEMASFLKENLLLQEINDSQNSKGSVQTMNLHTAVKEETLASTHYNRASDTLNSGSINVDPKINPSEEWNAMPKTFSDPSFPTEHVTTACQLGSQQKFFQMPSEISGTILNESSNNPEETGWNLQNVFIKTQLSNTEKFLSSERLCQPRKRKYEEDSEKAMTADKSVK</sequence>
<dbReference type="AlphaFoldDB" id="A0A6J0TRS7"/>
<evidence type="ECO:0000313" key="4">
    <source>
        <dbReference type="RefSeq" id="XP_020651261.2"/>
    </source>
</evidence>
<gene>
    <name evidence="4 5" type="primary">CCDC73</name>
</gene>
<keyword evidence="1" id="KW-0175">Coiled coil</keyword>
<dbReference type="CTD" id="493860"/>
<dbReference type="PANTHER" id="PTHR28660:SF1">
    <property type="entry name" value="COILED-COIL DOMAIN-CONTAINING PROTEIN 73"/>
    <property type="match status" value="1"/>
</dbReference>
<keyword evidence="3" id="KW-1185">Reference proteome</keyword>
<feature type="compositionally biased region" description="Basic and acidic residues" evidence="2">
    <location>
        <begin position="975"/>
        <end position="991"/>
    </location>
</feature>
<accession>A0A6J0TRS7</accession>
<feature type="compositionally biased region" description="Basic and acidic residues" evidence="2">
    <location>
        <begin position="495"/>
        <end position="504"/>
    </location>
</feature>
<organism evidence="3 4">
    <name type="scientific">Pogona vitticeps</name>
    <name type="common">central bearded dragon</name>
    <dbReference type="NCBI Taxonomy" id="103695"/>
    <lineage>
        <taxon>Eukaryota</taxon>
        <taxon>Metazoa</taxon>
        <taxon>Chordata</taxon>
        <taxon>Craniata</taxon>
        <taxon>Vertebrata</taxon>
        <taxon>Euteleostomi</taxon>
        <taxon>Lepidosauria</taxon>
        <taxon>Squamata</taxon>
        <taxon>Bifurcata</taxon>
        <taxon>Unidentata</taxon>
        <taxon>Episquamata</taxon>
        <taxon>Toxicofera</taxon>
        <taxon>Iguania</taxon>
        <taxon>Acrodonta</taxon>
        <taxon>Agamidae</taxon>
        <taxon>Amphibolurinae</taxon>
        <taxon>Pogona</taxon>
    </lineage>
</organism>
<feature type="coiled-coil region" evidence="1">
    <location>
        <begin position="54"/>
        <end position="345"/>
    </location>
</feature>
<dbReference type="RefSeq" id="XP_072841942.1">
    <property type="nucleotide sequence ID" value="XM_072985841.1"/>
</dbReference>
<dbReference type="OrthoDB" id="6145717at2759"/>
<dbReference type="KEGG" id="pvt:110080033"/>
<evidence type="ECO:0000313" key="3">
    <source>
        <dbReference type="Proteomes" id="UP001652642"/>
    </source>
</evidence>
<dbReference type="GeneID" id="110080033"/>
<feature type="region of interest" description="Disordered" evidence="2">
    <location>
        <begin position="588"/>
        <end position="616"/>
    </location>
</feature>
<proteinExistence type="predicted"/>
<dbReference type="Proteomes" id="UP001652642">
    <property type="component" value="Chromosome 1"/>
</dbReference>
<dbReference type="RefSeq" id="XP_020651261.2">
    <property type="nucleotide sequence ID" value="XM_020795602.2"/>
</dbReference>
<feature type="region of interest" description="Disordered" evidence="2">
    <location>
        <begin position="484"/>
        <end position="504"/>
    </location>
</feature>
<evidence type="ECO:0000256" key="1">
    <source>
        <dbReference type="SAM" id="Coils"/>
    </source>
</evidence>
<feature type="region of interest" description="Disordered" evidence="2">
    <location>
        <begin position="971"/>
        <end position="991"/>
    </location>
</feature>
<feature type="compositionally biased region" description="Polar residues" evidence="2">
    <location>
        <begin position="588"/>
        <end position="600"/>
    </location>
</feature>
<dbReference type="InterPro" id="IPR031650">
    <property type="entry name" value="CCDC73"/>
</dbReference>
<dbReference type="PANTHER" id="PTHR28660">
    <property type="entry name" value="COILED-COIL DOMAIN-CONTAINING PROTEIN 73"/>
    <property type="match status" value="1"/>
</dbReference>
<reference evidence="3 4" key="1">
    <citation type="submission" date="2025-05" db="UniProtKB">
        <authorList>
            <consortium name="RefSeq"/>
        </authorList>
    </citation>
    <scope>NUCLEOTIDE SEQUENCE [LARGE SCALE GENOMIC DNA]</scope>
</reference>